<proteinExistence type="predicted"/>
<dbReference type="RefSeq" id="WP_069697312.1">
    <property type="nucleotide sequence ID" value="NZ_JAGGMA010000010.1"/>
</dbReference>
<evidence type="ECO:0000313" key="3">
    <source>
        <dbReference type="EMBL" id="OEH83785.1"/>
    </source>
</evidence>
<keyword evidence="2" id="KW-0472">Membrane</keyword>
<dbReference type="Pfam" id="PF04977">
    <property type="entry name" value="DivIC"/>
    <property type="match status" value="1"/>
</dbReference>
<feature type="compositionally biased region" description="Low complexity" evidence="1">
    <location>
        <begin position="131"/>
        <end position="154"/>
    </location>
</feature>
<evidence type="ECO:0000313" key="4">
    <source>
        <dbReference type="Proteomes" id="UP000095256"/>
    </source>
</evidence>
<protein>
    <submittedName>
        <fullName evidence="3">Septum formation initiator</fullName>
    </submittedName>
</protein>
<dbReference type="PANTHER" id="PTHR40027">
    <property type="entry name" value="CELL DIVISION PROTEIN DIVIC"/>
    <property type="match status" value="1"/>
</dbReference>
<dbReference type="Proteomes" id="UP000095256">
    <property type="component" value="Unassembled WGS sequence"/>
</dbReference>
<evidence type="ECO:0000256" key="1">
    <source>
        <dbReference type="SAM" id="MobiDB-lite"/>
    </source>
</evidence>
<sequence>MGKNNNDLEKVAAIDNEYTKEQYAEFQKQHKQLIFRRRRLAVIFLIAFVIFAFSGFQLMKDYQKLSDFKKQKVETVAESGEMDNKLKRLEQDVALLKDEDYVAKLARSRYYFSKEGEQIYAVPELNGTAYSNNESKQQSSSSEESQPQSHSSSN</sequence>
<dbReference type="GO" id="GO:0051301">
    <property type="term" value="P:cell division"/>
    <property type="evidence" value="ECO:0007669"/>
    <property type="project" value="InterPro"/>
</dbReference>
<organism evidence="3 4">
    <name type="scientific">Enterococcus rivorum</name>
    <dbReference type="NCBI Taxonomy" id="762845"/>
    <lineage>
        <taxon>Bacteria</taxon>
        <taxon>Bacillati</taxon>
        <taxon>Bacillota</taxon>
        <taxon>Bacilli</taxon>
        <taxon>Lactobacillales</taxon>
        <taxon>Enterococcaceae</taxon>
        <taxon>Enterococcus</taxon>
    </lineage>
</organism>
<dbReference type="EMBL" id="MIEK01000003">
    <property type="protein sequence ID" value="OEH83785.1"/>
    <property type="molecule type" value="Genomic_DNA"/>
</dbReference>
<keyword evidence="2" id="KW-1133">Transmembrane helix</keyword>
<dbReference type="PANTHER" id="PTHR40027:SF1">
    <property type="entry name" value="CELL DIVISION PROTEIN DIVIC"/>
    <property type="match status" value="1"/>
</dbReference>
<dbReference type="STRING" id="762845.BCR26_08145"/>
<dbReference type="InterPro" id="IPR007060">
    <property type="entry name" value="FtsL/DivIC"/>
</dbReference>
<reference evidence="3 4" key="1">
    <citation type="submission" date="2016-09" db="EMBL/GenBank/DDBJ databases">
        <authorList>
            <person name="Capua I."/>
            <person name="De Benedictis P."/>
            <person name="Joannis T."/>
            <person name="Lombin L.H."/>
            <person name="Cattoli G."/>
        </authorList>
    </citation>
    <scope>NUCLEOTIDE SEQUENCE [LARGE SCALE GENOMIC DNA]</scope>
    <source>
        <strain evidence="3 4">LMG 25899</strain>
    </source>
</reference>
<name>A0A1E5L110_9ENTE</name>
<dbReference type="OrthoDB" id="2991180at2"/>
<dbReference type="AlphaFoldDB" id="A0A1E5L110"/>
<gene>
    <name evidence="3" type="ORF">BCR26_08145</name>
</gene>
<evidence type="ECO:0000256" key="2">
    <source>
        <dbReference type="SAM" id="Phobius"/>
    </source>
</evidence>
<comment type="caution">
    <text evidence="3">The sequence shown here is derived from an EMBL/GenBank/DDBJ whole genome shotgun (WGS) entry which is preliminary data.</text>
</comment>
<accession>A0A1E5L110</accession>
<feature type="region of interest" description="Disordered" evidence="1">
    <location>
        <begin position="129"/>
        <end position="154"/>
    </location>
</feature>
<feature type="transmembrane region" description="Helical" evidence="2">
    <location>
        <begin position="40"/>
        <end position="59"/>
    </location>
</feature>
<keyword evidence="2" id="KW-0812">Transmembrane</keyword>
<keyword evidence="4" id="KW-1185">Reference proteome</keyword>
<dbReference type="InterPro" id="IPR039076">
    <property type="entry name" value="DivIC"/>
</dbReference>